<dbReference type="GO" id="GO:0005524">
    <property type="term" value="F:ATP binding"/>
    <property type="evidence" value="ECO:0007669"/>
    <property type="project" value="UniProtKB-UniRule"/>
</dbReference>
<keyword evidence="7" id="KW-0131">Cell cycle</keyword>
<dbReference type="Gene3D" id="3.30.980.40">
    <property type="match status" value="1"/>
</dbReference>
<feature type="binding site" evidence="5">
    <location>
        <begin position="381"/>
        <end position="388"/>
    </location>
    <ligand>
        <name>ATP</name>
        <dbReference type="ChEBI" id="CHEBI:30616"/>
    </ligand>
</feature>
<organism evidence="7 8">
    <name type="scientific">Scytonema hofmannii PCC 7110</name>
    <dbReference type="NCBI Taxonomy" id="128403"/>
    <lineage>
        <taxon>Bacteria</taxon>
        <taxon>Bacillati</taxon>
        <taxon>Cyanobacteriota</taxon>
        <taxon>Cyanophyceae</taxon>
        <taxon>Nostocales</taxon>
        <taxon>Scytonemataceae</taxon>
        <taxon>Scytonema</taxon>
    </lineage>
</organism>
<evidence type="ECO:0000313" key="7">
    <source>
        <dbReference type="EMBL" id="KYC34558.1"/>
    </source>
</evidence>
<sequence>MLVPYNGNDNIEYQKQQVLTAIVQAKQDGLSHEEIRLNVWEALPSSIASYAETVLQQIDFQTKLSRPIIEFDLEFLFRSVYSAVLSLTSDEEILSICAEHCTLNQYEFVRYALEYIHVNRVPSEWEQNNVYRKILEIITLSPIESLFEYIDALKNIYLKQIGYEVVQENLYKLFVKNKQVSYFLDLANKTRDNLIKNYCYRTAALVAGVTGQPTDLQLTGNSLTINEPKSLDSQRAIHEIVHSQILTMEQAGKLLVDTLEDFSINAKYVNAKTGPTFNRIKVKLGRGVSYKKVEDIGNDLVQQLGEELGLKVAPMVSVVPGGVVFDIPRLDRQFAYFRDYIRFDGEADIYSVSIPGGVDVDGTYVEIPLYSDNVTHILGGGRTRGGKSQFEKAAILYLVRRYPPSVVRLALSDVKRVTFGKFDGLPHLVAPVARDAEATANLLDYLVEEMELRYQEFERHSSIETIAQYNLRFAPGIVMPRLVCLIDECFDLLSDDKYCSRIENALMKLLAKAGGAGIHVLLYTQRPDKNVIDPLIRSNFPTKTAFVTTRPEDSCIILGDDKDKRAVYLLGYGDFLYKTTEVVRLQALYVADDEDPEYFQQLLLEAQNHNDSYTAWESQLDFDEFVASLYGKGNSHDSDGSKPVASSKTKRSQTDFEGSFSFKVQLDESAKNSILNLHRKGYQLDEIVKAVFNLSRHDGRSYKKLRNVVEEFLNSLKGGDDSDI</sequence>
<keyword evidence="2 5" id="KW-0547">Nucleotide-binding</keyword>
<proteinExistence type="inferred from homology"/>
<evidence type="ECO:0000256" key="1">
    <source>
        <dbReference type="ARBA" id="ARBA00006474"/>
    </source>
</evidence>
<dbReference type="InterPro" id="IPR041027">
    <property type="entry name" value="FtsK_alpha"/>
</dbReference>
<evidence type="ECO:0000256" key="4">
    <source>
        <dbReference type="ARBA" id="ARBA00023125"/>
    </source>
</evidence>
<dbReference type="Proteomes" id="UP000076925">
    <property type="component" value="Unassembled WGS sequence"/>
</dbReference>
<comment type="caution">
    <text evidence="7">The sequence shown here is derived from an EMBL/GenBank/DDBJ whole genome shotgun (WGS) entry which is preliminary data.</text>
</comment>
<feature type="domain" description="FtsK" evidence="6">
    <location>
        <begin position="362"/>
        <end position="555"/>
    </location>
</feature>
<dbReference type="SUPFAM" id="SSF52540">
    <property type="entry name" value="P-loop containing nucleoside triphosphate hydrolases"/>
    <property type="match status" value="1"/>
</dbReference>
<name>A0A139WQ62_9CYAN</name>
<accession>A0A139WQ62</accession>
<dbReference type="OrthoDB" id="9807790at2"/>
<comment type="similarity">
    <text evidence="1">Belongs to the FtsK/SpoIIIE/SftA family.</text>
</comment>
<evidence type="ECO:0000256" key="5">
    <source>
        <dbReference type="PROSITE-ProRule" id="PRU00289"/>
    </source>
</evidence>
<dbReference type="AlphaFoldDB" id="A0A139WQ62"/>
<dbReference type="RefSeq" id="WP_017740804.1">
    <property type="nucleotide sequence ID" value="NZ_KQ976356.1"/>
</dbReference>
<dbReference type="Pfam" id="PF01580">
    <property type="entry name" value="FtsK_SpoIIIE"/>
    <property type="match status" value="1"/>
</dbReference>
<dbReference type="PANTHER" id="PTHR22683:SF41">
    <property type="entry name" value="DNA TRANSLOCASE FTSK"/>
    <property type="match status" value="1"/>
</dbReference>
<dbReference type="GO" id="GO:0003677">
    <property type="term" value="F:DNA binding"/>
    <property type="evidence" value="ECO:0007669"/>
    <property type="project" value="UniProtKB-KW"/>
</dbReference>
<dbReference type="PANTHER" id="PTHR22683">
    <property type="entry name" value="SPORULATION PROTEIN RELATED"/>
    <property type="match status" value="1"/>
</dbReference>
<dbReference type="STRING" id="128403.WA1_51120"/>
<dbReference type="InterPro" id="IPR002543">
    <property type="entry name" value="FtsK_dom"/>
</dbReference>
<keyword evidence="4" id="KW-0238">DNA-binding</keyword>
<evidence type="ECO:0000259" key="6">
    <source>
        <dbReference type="PROSITE" id="PS50901"/>
    </source>
</evidence>
<evidence type="ECO:0000256" key="3">
    <source>
        <dbReference type="ARBA" id="ARBA00022840"/>
    </source>
</evidence>
<keyword evidence="8" id="KW-1185">Reference proteome</keyword>
<dbReference type="GO" id="GO:0051301">
    <property type="term" value="P:cell division"/>
    <property type="evidence" value="ECO:0007669"/>
    <property type="project" value="UniProtKB-KW"/>
</dbReference>
<dbReference type="Pfam" id="PF17854">
    <property type="entry name" value="FtsK_alpha"/>
    <property type="match status" value="1"/>
</dbReference>
<dbReference type="InterPro" id="IPR050206">
    <property type="entry name" value="FtsK/SpoIIIE/SftA"/>
</dbReference>
<protein>
    <submittedName>
        <fullName evidence="7">Cell division protein FtsK</fullName>
    </submittedName>
</protein>
<keyword evidence="3 5" id="KW-0067">ATP-binding</keyword>
<evidence type="ECO:0000256" key="2">
    <source>
        <dbReference type="ARBA" id="ARBA00022741"/>
    </source>
</evidence>
<gene>
    <name evidence="7" type="ORF">WA1_51120</name>
</gene>
<keyword evidence="7" id="KW-0132">Cell division</keyword>
<evidence type="ECO:0000313" key="8">
    <source>
        <dbReference type="Proteomes" id="UP000076925"/>
    </source>
</evidence>
<dbReference type="Gene3D" id="3.40.50.300">
    <property type="entry name" value="P-loop containing nucleotide triphosphate hydrolases"/>
    <property type="match status" value="1"/>
</dbReference>
<dbReference type="PROSITE" id="PS50901">
    <property type="entry name" value="FTSK"/>
    <property type="match status" value="1"/>
</dbReference>
<dbReference type="InterPro" id="IPR027417">
    <property type="entry name" value="P-loop_NTPase"/>
</dbReference>
<reference evidence="7 8" key="1">
    <citation type="journal article" date="2013" name="Genome Biol. Evol.">
        <title>Genomes of Stigonematalean cyanobacteria (subsection V) and the evolution of oxygenic photosynthesis from prokaryotes to plastids.</title>
        <authorList>
            <person name="Dagan T."/>
            <person name="Roettger M."/>
            <person name="Stucken K."/>
            <person name="Landan G."/>
            <person name="Koch R."/>
            <person name="Major P."/>
            <person name="Gould S.B."/>
            <person name="Goremykin V.V."/>
            <person name="Rippka R."/>
            <person name="Tandeau de Marsac N."/>
            <person name="Gugger M."/>
            <person name="Lockhart P.J."/>
            <person name="Allen J.F."/>
            <person name="Brune I."/>
            <person name="Maus I."/>
            <person name="Puhler A."/>
            <person name="Martin W.F."/>
        </authorList>
    </citation>
    <scope>NUCLEOTIDE SEQUENCE [LARGE SCALE GENOMIC DNA]</scope>
    <source>
        <strain evidence="7 8">PCC 7110</strain>
    </source>
</reference>
<dbReference type="EMBL" id="ANNX02000078">
    <property type="protein sequence ID" value="KYC34558.1"/>
    <property type="molecule type" value="Genomic_DNA"/>
</dbReference>